<evidence type="ECO:0000313" key="2">
    <source>
        <dbReference type="Proteomes" id="UP000450012"/>
    </source>
</evidence>
<accession>A0A7X4KC52</accession>
<dbReference type="RefSeq" id="WP_161013605.1">
    <property type="nucleotide sequence ID" value="NZ_WWCK01000003.1"/>
</dbReference>
<protein>
    <submittedName>
        <fullName evidence="1">Uncharacterized protein</fullName>
    </submittedName>
</protein>
<comment type="caution">
    <text evidence="1">The sequence shown here is derived from an EMBL/GenBank/DDBJ whole genome shotgun (WGS) entry which is preliminary data.</text>
</comment>
<sequence>MFKHGDIDKYSFEEIPLDRDCFLMSEIYMREFDEALETMLRKEDCNPYEVGYVSPVAVRKINSTSLELSWYPNTYTRFHEVSITLPKDMVKICVGCWQYDIKPYIFVNHEWLEHLFLREYSVFALVDAIGVKNAIRDNALSKEKLIELRDRIDELAERHANISFISFADSLILKSNWDVGYSGKGIKCTYSPEELLYVIKEIDSIYQEVLGLNIYAVLTQGSNEYYGESLLHISKTQNHICLNSLGVPFAELLAIESASKKSIKSGVHPPMQLYLDEQFYHSLQFKFDFEKNSKPKNSYVGIMKPHQSNYFYSTCDMLILNLKTKRD</sequence>
<proteinExistence type="predicted"/>
<reference evidence="1 2" key="1">
    <citation type="submission" date="2019-12" db="EMBL/GenBank/DDBJ databases">
        <title>Novel species isolated from a subtropical stream in China.</title>
        <authorList>
            <person name="Lu H."/>
        </authorList>
    </citation>
    <scope>NUCLEOTIDE SEQUENCE [LARGE SCALE GENOMIC DNA]</scope>
    <source>
        <strain evidence="1 2">FT55W</strain>
    </source>
</reference>
<evidence type="ECO:0000313" key="1">
    <source>
        <dbReference type="EMBL" id="MYM67028.1"/>
    </source>
</evidence>
<gene>
    <name evidence="1" type="ORF">GTP45_09330</name>
</gene>
<organism evidence="1 2">
    <name type="scientific">Duganella rivi</name>
    <dbReference type="NCBI Taxonomy" id="2666083"/>
    <lineage>
        <taxon>Bacteria</taxon>
        <taxon>Pseudomonadati</taxon>
        <taxon>Pseudomonadota</taxon>
        <taxon>Betaproteobacteria</taxon>
        <taxon>Burkholderiales</taxon>
        <taxon>Oxalobacteraceae</taxon>
        <taxon>Telluria group</taxon>
        <taxon>Duganella</taxon>
    </lineage>
</organism>
<name>A0A7X4KC52_9BURK</name>
<dbReference type="EMBL" id="WWCK01000003">
    <property type="protein sequence ID" value="MYM67028.1"/>
    <property type="molecule type" value="Genomic_DNA"/>
</dbReference>
<keyword evidence="2" id="KW-1185">Reference proteome</keyword>
<dbReference type="AlphaFoldDB" id="A0A7X4KC52"/>
<dbReference type="Proteomes" id="UP000450012">
    <property type="component" value="Unassembled WGS sequence"/>
</dbReference>